<proteinExistence type="predicted"/>
<sequence>MKNLKDKMYKAMAVATMTAMPAVALADDADLLGAVKTETGGLKAGVLSIGAVVVGISIAFALVRIGKRGADSVG</sequence>
<accession>A0A7H1M969</accession>
<protein>
    <submittedName>
        <fullName evidence="3">Uncharacterized protein</fullName>
    </submittedName>
</protein>
<feature type="signal peptide" evidence="2">
    <location>
        <begin position="1"/>
        <end position="26"/>
    </location>
</feature>
<feature type="transmembrane region" description="Helical" evidence="1">
    <location>
        <begin position="42"/>
        <end position="63"/>
    </location>
</feature>
<evidence type="ECO:0000256" key="2">
    <source>
        <dbReference type="SAM" id="SignalP"/>
    </source>
</evidence>
<dbReference type="EMBL" id="CP060414">
    <property type="protein sequence ID" value="QNT58184.1"/>
    <property type="molecule type" value="Genomic_DNA"/>
</dbReference>
<keyword evidence="1" id="KW-0472">Membrane</keyword>
<evidence type="ECO:0000313" key="5">
    <source>
        <dbReference type="Proteomes" id="UP000516412"/>
    </source>
</evidence>
<name>A0A7H1M969_9NEIS</name>
<evidence type="ECO:0000313" key="4">
    <source>
        <dbReference type="EMBL" id="QNT60154.1"/>
    </source>
</evidence>
<dbReference type="EMBL" id="CP060414">
    <property type="protein sequence ID" value="QNT60154.1"/>
    <property type="molecule type" value="Genomic_DNA"/>
</dbReference>
<evidence type="ECO:0000313" key="3">
    <source>
        <dbReference type="EMBL" id="QNT58184.1"/>
    </source>
</evidence>
<dbReference type="RefSeq" id="WP_187000597.1">
    <property type="nucleotide sequence ID" value="NZ_CP060414.2"/>
</dbReference>
<keyword evidence="1" id="KW-1133">Transmembrane helix</keyword>
<reference evidence="3" key="2">
    <citation type="submission" date="2024-06" db="EMBL/GenBank/DDBJ databases">
        <title>Complete Genome Sequence of mouse commensal type strain Neisseria musculi.</title>
        <authorList>
            <person name="Thapa E."/>
            <person name="Aluvathingal J."/>
            <person name="Nadendla S."/>
            <person name="Mehta A."/>
            <person name="Tettelin H."/>
            <person name="Weyand N.J."/>
        </authorList>
    </citation>
    <scope>NUCLEOTIDE SEQUENCE</scope>
    <source>
        <strain evidence="3 5">NW831</strain>
    </source>
</reference>
<evidence type="ECO:0000256" key="1">
    <source>
        <dbReference type="SAM" id="Phobius"/>
    </source>
</evidence>
<keyword evidence="5" id="KW-1185">Reference proteome</keyword>
<dbReference type="AlphaFoldDB" id="A0A7H1M969"/>
<dbReference type="KEGG" id="nmus:H7A79_2640"/>
<reference evidence="5" key="1">
    <citation type="submission" date="2020-09" db="EMBL/GenBank/DDBJ databases">
        <title>Complete Genome Sequence of mouse commensal type strain Neisseria musculi.</title>
        <authorList>
            <person name="Thapa E."/>
            <person name="Aluvathingal J."/>
            <person name="Nadendla S."/>
            <person name="Mehta A."/>
            <person name="Tettelin H."/>
            <person name="Weyand N.J."/>
        </authorList>
    </citation>
    <scope>NUCLEOTIDE SEQUENCE [LARGE SCALE GENOMIC DNA]</scope>
    <source>
        <strain evidence="4 5">NW831</strain>
    </source>
</reference>
<gene>
    <name evidence="4" type="ORF">H7A79_0972</name>
    <name evidence="3" type="ORF">H7A79_2640</name>
</gene>
<keyword evidence="1" id="KW-0812">Transmembrane</keyword>
<dbReference type="KEGG" id="nmus:H7A79_0972"/>
<feature type="chain" id="PRO_5044657598" evidence="2">
    <location>
        <begin position="27"/>
        <end position="74"/>
    </location>
</feature>
<organism evidence="3 5">
    <name type="scientific">Neisseria musculi</name>
    <dbReference type="NCBI Taxonomy" id="1815583"/>
    <lineage>
        <taxon>Bacteria</taxon>
        <taxon>Pseudomonadati</taxon>
        <taxon>Pseudomonadota</taxon>
        <taxon>Betaproteobacteria</taxon>
        <taxon>Neisseriales</taxon>
        <taxon>Neisseriaceae</taxon>
        <taxon>Neisseria</taxon>
    </lineage>
</organism>
<keyword evidence="2" id="KW-0732">Signal</keyword>
<dbReference type="Proteomes" id="UP000516412">
    <property type="component" value="Chromosome"/>
</dbReference>